<sequence length="221" mass="24757">ANPEVIPITPQTPQQRTPTTAFPFGNSSPDVYIVDEKISIRCPSTEVAVAATSTFNPVQQHQQQQQQILQHRTPAPDPWQPYHSPIISTQTQMPSSSPYIPQRSSFIQPQQIQQQQQQSLPSPYPTIPDPYAFDFPSTPPQEWKFQSCEDLLNEIKSEAAMFEKNREISATAMPKPIPTTILSRNNSSGSNLDQNKPQQIRGTKRRESGRTFCNGAKAIVS</sequence>
<dbReference type="Proteomes" id="UP000887579">
    <property type="component" value="Unplaced"/>
</dbReference>
<accession>A0AC34GJ62</accession>
<protein>
    <submittedName>
        <fullName evidence="2">Cellular-myelocytomatosis proto-oncogene</fullName>
    </submittedName>
</protein>
<proteinExistence type="predicted"/>
<name>A0AC34GJ62_9BILA</name>
<organism evidence="1 2">
    <name type="scientific">Panagrolaimus sp. ES5</name>
    <dbReference type="NCBI Taxonomy" id="591445"/>
    <lineage>
        <taxon>Eukaryota</taxon>
        <taxon>Metazoa</taxon>
        <taxon>Ecdysozoa</taxon>
        <taxon>Nematoda</taxon>
        <taxon>Chromadorea</taxon>
        <taxon>Rhabditida</taxon>
        <taxon>Tylenchina</taxon>
        <taxon>Panagrolaimomorpha</taxon>
        <taxon>Panagrolaimoidea</taxon>
        <taxon>Panagrolaimidae</taxon>
        <taxon>Panagrolaimus</taxon>
    </lineage>
</organism>
<dbReference type="WBParaSite" id="ES5_v2.g29693.t1">
    <property type="protein sequence ID" value="ES5_v2.g29693.t1"/>
    <property type="gene ID" value="ES5_v2.g29693"/>
</dbReference>
<evidence type="ECO:0000313" key="2">
    <source>
        <dbReference type="WBParaSite" id="ES5_v2.g29693.t1"/>
    </source>
</evidence>
<reference evidence="2" key="1">
    <citation type="submission" date="2022-11" db="UniProtKB">
        <authorList>
            <consortium name="WormBaseParasite"/>
        </authorList>
    </citation>
    <scope>IDENTIFICATION</scope>
</reference>
<evidence type="ECO:0000313" key="1">
    <source>
        <dbReference type="Proteomes" id="UP000887579"/>
    </source>
</evidence>